<proteinExistence type="predicted"/>
<accession>A0A9P5SM47</accession>
<evidence type="ECO:0000256" key="1">
    <source>
        <dbReference type="SAM" id="MobiDB-lite"/>
    </source>
</evidence>
<dbReference type="Proteomes" id="UP000696485">
    <property type="component" value="Unassembled WGS sequence"/>
</dbReference>
<name>A0A9P5SM47_9FUNG</name>
<dbReference type="AlphaFoldDB" id="A0A9P5SM47"/>
<comment type="caution">
    <text evidence="2">The sequence shown here is derived from an EMBL/GenBank/DDBJ whole genome shotgun (WGS) entry which is preliminary data.</text>
</comment>
<dbReference type="EMBL" id="JAAAUY010000207">
    <property type="protein sequence ID" value="KAF9333354.1"/>
    <property type="molecule type" value="Genomic_DNA"/>
</dbReference>
<reference evidence="2" key="1">
    <citation type="journal article" date="2020" name="Fungal Divers.">
        <title>Resolving the Mortierellaceae phylogeny through synthesis of multi-gene phylogenetics and phylogenomics.</title>
        <authorList>
            <person name="Vandepol N."/>
            <person name="Liber J."/>
            <person name="Desiro A."/>
            <person name="Na H."/>
            <person name="Kennedy M."/>
            <person name="Barry K."/>
            <person name="Grigoriev I.V."/>
            <person name="Miller A.N."/>
            <person name="O'Donnell K."/>
            <person name="Stajich J.E."/>
            <person name="Bonito G."/>
        </authorList>
    </citation>
    <scope>NUCLEOTIDE SEQUENCE</scope>
    <source>
        <strain evidence="2">NVP1</strain>
    </source>
</reference>
<feature type="compositionally biased region" description="Pro residues" evidence="1">
    <location>
        <begin position="248"/>
        <end position="262"/>
    </location>
</feature>
<feature type="compositionally biased region" description="Low complexity" evidence="1">
    <location>
        <begin position="208"/>
        <end position="247"/>
    </location>
</feature>
<gene>
    <name evidence="2" type="ORF">BG006_003733</name>
</gene>
<protein>
    <submittedName>
        <fullName evidence="2">Uncharacterized protein</fullName>
    </submittedName>
</protein>
<keyword evidence="3" id="KW-1185">Reference proteome</keyword>
<sequence length="343" mass="36632">MCSPTAGTDSTIENKDVIRIAYIPSTGSEASLPMSEAPDLGGAPQASFMALMDENHNKHDSMASTISTGTLDQAIHMAVKAKATPQLIRLNTIKAANSDLIQRSNSLHSSNSIKRTKSQRRLAEVKKLGKNSAPSSPLGLNPFEQEPEPRTMDQEEQIQEPEYEFTPAVMLTGPSARSSAQSSTSIRRIPGPTMVLEPRPIQKPQPSPSSTSSTLVSTPTTTPAPTALVSLLASPSPTSPRTHNPFTSPSPSPTTASPPPAGAAPRISFEPTDPFSVEVQDNFDIDQERGNLRPWTSNRGSGGGRRDSTFSTGSDARSLSTRADGEEIMIFWDGHRDSKASLS</sequence>
<feature type="compositionally biased region" description="Low complexity" evidence="1">
    <location>
        <begin position="175"/>
        <end position="189"/>
    </location>
</feature>
<evidence type="ECO:0000313" key="2">
    <source>
        <dbReference type="EMBL" id="KAF9333354.1"/>
    </source>
</evidence>
<evidence type="ECO:0000313" key="3">
    <source>
        <dbReference type="Proteomes" id="UP000696485"/>
    </source>
</evidence>
<feature type="region of interest" description="Disordered" evidence="1">
    <location>
        <begin position="106"/>
        <end position="158"/>
    </location>
</feature>
<feature type="region of interest" description="Disordered" evidence="1">
    <location>
        <begin position="173"/>
        <end position="322"/>
    </location>
</feature>
<organism evidence="2 3">
    <name type="scientific">Podila minutissima</name>
    <dbReference type="NCBI Taxonomy" id="64525"/>
    <lineage>
        <taxon>Eukaryota</taxon>
        <taxon>Fungi</taxon>
        <taxon>Fungi incertae sedis</taxon>
        <taxon>Mucoromycota</taxon>
        <taxon>Mortierellomycotina</taxon>
        <taxon>Mortierellomycetes</taxon>
        <taxon>Mortierellales</taxon>
        <taxon>Mortierellaceae</taxon>
        <taxon>Podila</taxon>
    </lineage>
</organism>